<evidence type="ECO:0000256" key="10">
    <source>
        <dbReference type="NCBIfam" id="TIGR00215"/>
    </source>
</evidence>
<sequence>MKAFPSNATVFVSTGEVSGDRYASLVIESLHKIYPELSVVALGGEALRAAGALLLGDTQCMATVGIWEALRSLSGWWSLFRKTTRYLLSARPRCVLLVDNPGFNLRLARFCYTQGLPVVYFVPPQVWVWGQGRAKKLSRWASSICTIFPWEEAYFDPKKALWVGHPVAWFVEQFEKKQESQEKRDRKTVLLLPGSRTGEVEAYLERVFPALQVLTEKYPYLVWKLVTASSEIQSVVDEKLQSLPVTLVAHQELYHVAQEALFSISCSGTITLEMALLGVPQIIVYRVSGLTYRLAKLLVKSSWVGLPNILAQEEIFPELIQDDFGPERLIQEVEKFLNEGKKREEQAKLWSRKLREQLCRGNPFENVAQVVKRYL</sequence>
<evidence type="ECO:0000256" key="9">
    <source>
        <dbReference type="ARBA" id="ARBA00048975"/>
    </source>
</evidence>
<organism evidence="11 12">
    <name type="scientific">Thermatribacter velox</name>
    <dbReference type="NCBI Taxonomy" id="3039681"/>
    <lineage>
        <taxon>Bacteria</taxon>
        <taxon>Pseudomonadati</taxon>
        <taxon>Atribacterota</taxon>
        <taxon>Atribacteria</taxon>
        <taxon>Atribacterales</taxon>
        <taxon>Thermatribacteraceae</taxon>
        <taxon>Thermatribacter</taxon>
    </lineage>
</organism>
<evidence type="ECO:0000256" key="2">
    <source>
        <dbReference type="ARBA" id="ARBA00012687"/>
    </source>
</evidence>
<evidence type="ECO:0000256" key="5">
    <source>
        <dbReference type="ARBA" id="ARBA00022556"/>
    </source>
</evidence>
<dbReference type="EC" id="2.4.1.182" evidence="2 10"/>
<evidence type="ECO:0000256" key="1">
    <source>
        <dbReference type="ARBA" id="ARBA00002056"/>
    </source>
</evidence>
<dbReference type="SUPFAM" id="SSF53756">
    <property type="entry name" value="UDP-Glycosyltransferase/glycogen phosphorylase"/>
    <property type="match status" value="1"/>
</dbReference>
<protein>
    <recommendedName>
        <fullName evidence="3 10">Lipid-A-disaccharide synthase</fullName>
        <ecNumber evidence="2 10">2.4.1.182</ecNumber>
    </recommendedName>
</protein>
<evidence type="ECO:0000256" key="4">
    <source>
        <dbReference type="ARBA" id="ARBA00022516"/>
    </source>
</evidence>
<dbReference type="Gene3D" id="3.40.50.2000">
    <property type="entry name" value="Glycogen Phosphorylase B"/>
    <property type="match status" value="2"/>
</dbReference>
<accession>A0ABZ2YD94</accession>
<dbReference type="InterPro" id="IPR003835">
    <property type="entry name" value="Glyco_trans_19"/>
</dbReference>
<keyword evidence="4" id="KW-0444">Lipid biosynthesis</keyword>
<reference evidence="11 12" key="1">
    <citation type="submission" date="2023-03" db="EMBL/GenBank/DDBJ databases">
        <title>Novel Species.</title>
        <authorList>
            <person name="Ma S."/>
        </authorList>
    </citation>
    <scope>NUCLEOTIDE SEQUENCE [LARGE SCALE GENOMIC DNA]</scope>
    <source>
        <strain evidence="11 12">B11</strain>
    </source>
</reference>
<evidence type="ECO:0000313" key="12">
    <source>
        <dbReference type="Proteomes" id="UP001461341"/>
    </source>
</evidence>
<name>A0ABZ2YD94_9BACT</name>
<keyword evidence="12" id="KW-1185">Reference proteome</keyword>
<dbReference type="Proteomes" id="UP001461341">
    <property type="component" value="Chromosome"/>
</dbReference>
<evidence type="ECO:0000256" key="7">
    <source>
        <dbReference type="ARBA" id="ARBA00022679"/>
    </source>
</evidence>
<evidence type="ECO:0000313" key="11">
    <source>
        <dbReference type="EMBL" id="WZL75655.1"/>
    </source>
</evidence>
<evidence type="ECO:0000256" key="6">
    <source>
        <dbReference type="ARBA" id="ARBA00022676"/>
    </source>
</evidence>
<gene>
    <name evidence="11" type="primary">lpxB</name>
    <name evidence="11" type="ORF">QBE54_08670</name>
</gene>
<dbReference type="EMBL" id="CP121689">
    <property type="protein sequence ID" value="WZL75655.1"/>
    <property type="molecule type" value="Genomic_DNA"/>
</dbReference>
<dbReference type="Pfam" id="PF02684">
    <property type="entry name" value="LpxB"/>
    <property type="match status" value="1"/>
</dbReference>
<dbReference type="RefSeq" id="WP_369017805.1">
    <property type="nucleotide sequence ID" value="NZ_CP121689.1"/>
</dbReference>
<dbReference type="PANTHER" id="PTHR30372:SF4">
    <property type="entry name" value="LIPID-A-DISACCHARIDE SYNTHASE, MITOCHONDRIAL-RELATED"/>
    <property type="match status" value="1"/>
</dbReference>
<keyword evidence="5" id="KW-0441">Lipid A biosynthesis</keyword>
<comment type="function">
    <text evidence="1">Condensation of UDP-2,3-diacylglucosamine and 2,3-diacylglucosamine-1-phosphate to form lipid A disaccharide, a precursor of lipid A, a phosphorylated glycolipid that anchors the lipopolysaccharide to the outer membrane of the cell.</text>
</comment>
<keyword evidence="7 11" id="KW-0808">Transferase</keyword>
<keyword evidence="6 11" id="KW-0328">Glycosyltransferase</keyword>
<evidence type="ECO:0000256" key="8">
    <source>
        <dbReference type="ARBA" id="ARBA00023098"/>
    </source>
</evidence>
<proteinExistence type="predicted"/>
<dbReference type="GO" id="GO:0008915">
    <property type="term" value="F:lipid-A-disaccharide synthase activity"/>
    <property type="evidence" value="ECO:0007669"/>
    <property type="project" value="UniProtKB-EC"/>
</dbReference>
<dbReference type="PANTHER" id="PTHR30372">
    <property type="entry name" value="LIPID-A-DISACCHARIDE SYNTHASE"/>
    <property type="match status" value="1"/>
</dbReference>
<keyword evidence="8" id="KW-0443">Lipid metabolism</keyword>
<dbReference type="NCBIfam" id="TIGR00215">
    <property type="entry name" value="lpxB"/>
    <property type="match status" value="1"/>
</dbReference>
<evidence type="ECO:0000256" key="3">
    <source>
        <dbReference type="ARBA" id="ARBA00020902"/>
    </source>
</evidence>
<comment type="catalytic activity">
    <reaction evidence="9">
        <text>a lipid X + a UDP-2-N,3-O-bis[(3R)-3-hydroxyacyl]-alpha-D-glucosamine = a lipid A disaccharide + UDP + H(+)</text>
        <dbReference type="Rhea" id="RHEA:67828"/>
        <dbReference type="ChEBI" id="CHEBI:15378"/>
        <dbReference type="ChEBI" id="CHEBI:58223"/>
        <dbReference type="ChEBI" id="CHEBI:137748"/>
        <dbReference type="ChEBI" id="CHEBI:176338"/>
        <dbReference type="ChEBI" id="CHEBI:176343"/>
        <dbReference type="EC" id="2.4.1.182"/>
    </reaction>
</comment>